<evidence type="ECO:0000259" key="6">
    <source>
        <dbReference type="Pfam" id="PF03404"/>
    </source>
</evidence>
<dbReference type="GO" id="GO:0020037">
    <property type="term" value="F:heme binding"/>
    <property type="evidence" value="ECO:0007669"/>
    <property type="project" value="TreeGrafter"/>
</dbReference>
<dbReference type="OrthoDB" id="9795587at2"/>
<dbReference type="Pfam" id="PF00174">
    <property type="entry name" value="Oxidored_molyb"/>
    <property type="match status" value="1"/>
</dbReference>
<protein>
    <submittedName>
        <fullName evidence="7">Sulfite dehydrogenase</fullName>
    </submittedName>
</protein>
<dbReference type="FunFam" id="2.60.40.650:FF:000004">
    <property type="entry name" value="Sulfite oxidase, putative"/>
    <property type="match status" value="1"/>
</dbReference>
<evidence type="ECO:0000256" key="1">
    <source>
        <dbReference type="ARBA" id="ARBA00001924"/>
    </source>
</evidence>
<feature type="domain" description="Moybdenum cofactor oxidoreductase dimerisation" evidence="6">
    <location>
        <begin position="322"/>
        <end position="433"/>
    </location>
</feature>
<reference evidence="7 8" key="1">
    <citation type="submission" date="2016-10" db="EMBL/GenBank/DDBJ databases">
        <title>Alkaliphiles isolated from bioreactors.</title>
        <authorList>
            <person name="Salah Z."/>
            <person name="Rout S.P."/>
            <person name="Humphreys P.N."/>
        </authorList>
    </citation>
    <scope>NUCLEOTIDE SEQUENCE [LARGE SCALE GENOMIC DNA]</scope>
    <source>
        <strain evidence="7 8">ZS02</strain>
    </source>
</reference>
<comment type="caution">
    <text evidence="7">The sequence shown here is derived from an EMBL/GenBank/DDBJ whole genome shotgun (WGS) entry which is preliminary data.</text>
</comment>
<comment type="cofactor">
    <cofactor evidence="1">
        <name>Mo-molybdopterin</name>
        <dbReference type="ChEBI" id="CHEBI:71302"/>
    </cofactor>
</comment>
<dbReference type="GO" id="GO:0030151">
    <property type="term" value="F:molybdenum ion binding"/>
    <property type="evidence" value="ECO:0007669"/>
    <property type="project" value="InterPro"/>
</dbReference>
<dbReference type="RefSeq" id="WP_076094903.1">
    <property type="nucleotide sequence ID" value="NZ_MTHD01000003.1"/>
</dbReference>
<dbReference type="InterPro" id="IPR005066">
    <property type="entry name" value="MoCF_OxRdtse_dimer"/>
</dbReference>
<keyword evidence="8" id="KW-1185">Reference proteome</keyword>
<dbReference type="AlphaFoldDB" id="A0A1R1I518"/>
<dbReference type="GO" id="GO:0006790">
    <property type="term" value="P:sulfur compound metabolic process"/>
    <property type="evidence" value="ECO:0007669"/>
    <property type="project" value="TreeGrafter"/>
</dbReference>
<dbReference type="InterPro" id="IPR036374">
    <property type="entry name" value="OxRdtase_Mopterin-bd_sf"/>
</dbReference>
<sequence>MGDLSKQPGRLRPAPENFLTEEQVKAVAAGRRDFLRKSFMAAGAAMAAPLAARAAEGDPAILNLPEWSKTLGMPVALNPYGQPSKFESQLLRRESPGLARVGQASVSFAPLQGLFGIITPSGLHFERHHQGWHDIDPAVHRLMVNASDPAFLKKPKVYTMDDLMRLPSVSRIHFIECGANTGLEWGNVAVPTVQYTHGMLSCSEFTGVPLKLLLEDCGVDYKKARYVLAEGADGSSMTRTIPMEMVENGEVFVAYGMNGEMLRPENGYPLRLVVPGVQGVSWVKWLRRIEVGDKPYATKDEAVHYIDLMPDGMHRQYTSIQECKSVITTPSGGQRLLEKGFYNVSGIAWSGRGKITRVDVSFDGGINWQQARIEGPVQNKALTRFNINWVWDGKPAMLQSRAVDETGYVQPAYGQLREVRGTKSIYHNNAIQTWKVVESGEISNVQVL</sequence>
<evidence type="ECO:0000313" key="8">
    <source>
        <dbReference type="Proteomes" id="UP000187526"/>
    </source>
</evidence>
<dbReference type="Proteomes" id="UP000187526">
    <property type="component" value="Unassembled WGS sequence"/>
</dbReference>
<dbReference type="Pfam" id="PF03404">
    <property type="entry name" value="Mo-co_dimer"/>
    <property type="match status" value="1"/>
</dbReference>
<evidence type="ECO:0000256" key="2">
    <source>
        <dbReference type="ARBA" id="ARBA00022505"/>
    </source>
</evidence>
<keyword evidence="4" id="KW-0560">Oxidoreductase</keyword>
<dbReference type="PANTHER" id="PTHR19372:SF7">
    <property type="entry name" value="SULFITE OXIDASE, MITOCHONDRIAL"/>
    <property type="match status" value="1"/>
</dbReference>
<dbReference type="SUPFAM" id="SSF81296">
    <property type="entry name" value="E set domains"/>
    <property type="match status" value="1"/>
</dbReference>
<dbReference type="Gene3D" id="3.90.420.10">
    <property type="entry name" value="Oxidoreductase, molybdopterin-binding domain"/>
    <property type="match status" value="1"/>
</dbReference>
<dbReference type="CDD" id="cd02113">
    <property type="entry name" value="bact_SoxC_Moco"/>
    <property type="match status" value="1"/>
</dbReference>
<dbReference type="PROSITE" id="PS51318">
    <property type="entry name" value="TAT"/>
    <property type="match status" value="1"/>
</dbReference>
<dbReference type="PANTHER" id="PTHR19372">
    <property type="entry name" value="SULFITE REDUCTASE"/>
    <property type="match status" value="1"/>
</dbReference>
<accession>A0A1R1I518</accession>
<dbReference type="InterPro" id="IPR006311">
    <property type="entry name" value="TAT_signal"/>
</dbReference>
<dbReference type="EMBL" id="MTHD01000003">
    <property type="protein sequence ID" value="OMG53815.1"/>
    <property type="molecule type" value="Genomic_DNA"/>
</dbReference>
<dbReference type="STRING" id="418702.BJN45_10360"/>
<keyword evidence="3" id="KW-0479">Metal-binding</keyword>
<name>A0A1R1I518_9RHOO</name>
<dbReference type="InterPro" id="IPR014756">
    <property type="entry name" value="Ig_E-set"/>
</dbReference>
<feature type="domain" description="Oxidoreductase molybdopterin-binding" evidence="5">
    <location>
        <begin position="132"/>
        <end position="296"/>
    </location>
</feature>
<evidence type="ECO:0000256" key="3">
    <source>
        <dbReference type="ARBA" id="ARBA00022723"/>
    </source>
</evidence>
<evidence type="ECO:0000259" key="5">
    <source>
        <dbReference type="Pfam" id="PF00174"/>
    </source>
</evidence>
<dbReference type="GO" id="GO:0043546">
    <property type="term" value="F:molybdopterin cofactor binding"/>
    <property type="evidence" value="ECO:0007669"/>
    <property type="project" value="TreeGrafter"/>
</dbReference>
<dbReference type="NCBIfam" id="TIGR04555">
    <property type="entry name" value="sulfite_DH_soxC"/>
    <property type="match status" value="1"/>
</dbReference>
<dbReference type="GO" id="GO:0008482">
    <property type="term" value="F:sulfite oxidase activity"/>
    <property type="evidence" value="ECO:0007669"/>
    <property type="project" value="TreeGrafter"/>
</dbReference>
<keyword evidence="2" id="KW-0500">Molybdenum</keyword>
<dbReference type="InterPro" id="IPR030835">
    <property type="entry name" value="Sulfite_DH_SoxC"/>
</dbReference>
<evidence type="ECO:0000313" key="7">
    <source>
        <dbReference type="EMBL" id="OMG53815.1"/>
    </source>
</evidence>
<gene>
    <name evidence="7" type="ORF">BJN45_10360</name>
</gene>
<organism evidence="7 8">
    <name type="scientific">Azonexus hydrophilus</name>
    <dbReference type="NCBI Taxonomy" id="418702"/>
    <lineage>
        <taxon>Bacteria</taxon>
        <taxon>Pseudomonadati</taxon>
        <taxon>Pseudomonadota</taxon>
        <taxon>Betaproteobacteria</taxon>
        <taxon>Rhodocyclales</taxon>
        <taxon>Azonexaceae</taxon>
        <taxon>Azonexus</taxon>
    </lineage>
</organism>
<dbReference type="SUPFAM" id="SSF56524">
    <property type="entry name" value="Oxidoreductase molybdopterin-binding domain"/>
    <property type="match status" value="1"/>
</dbReference>
<dbReference type="InterPro" id="IPR008335">
    <property type="entry name" value="Mopterin_OxRdtase_euk"/>
</dbReference>
<dbReference type="InterPro" id="IPR000572">
    <property type="entry name" value="OxRdtase_Mopterin-bd_dom"/>
</dbReference>
<proteinExistence type="predicted"/>
<dbReference type="Gene3D" id="2.60.40.650">
    <property type="match status" value="1"/>
</dbReference>
<dbReference type="PRINTS" id="PR00407">
    <property type="entry name" value="EUMOPTERIN"/>
</dbReference>
<evidence type="ECO:0000256" key="4">
    <source>
        <dbReference type="ARBA" id="ARBA00023002"/>
    </source>
</evidence>